<dbReference type="EMBL" id="CAADRA010006923">
    <property type="protein sequence ID" value="VFT97284.1"/>
    <property type="molecule type" value="Genomic_DNA"/>
</dbReference>
<proteinExistence type="predicted"/>
<dbReference type="PANTHER" id="PTHR31996:SF2">
    <property type="entry name" value="COILED-COIL DOMAIN-CONTAINING PROTEIN 115"/>
    <property type="match status" value="1"/>
</dbReference>
<protein>
    <recommendedName>
        <fullName evidence="1">Vacuolar ATPase assembly protein VMA22</fullName>
    </recommendedName>
</protein>
<dbReference type="Pfam" id="PF21730">
    <property type="entry name" value="Vma22_CCDC115"/>
    <property type="match status" value="1"/>
</dbReference>
<evidence type="ECO:0000313" key="5">
    <source>
        <dbReference type="Proteomes" id="UP000332933"/>
    </source>
</evidence>
<dbReference type="Proteomes" id="UP000332933">
    <property type="component" value="Unassembled WGS sequence"/>
</dbReference>
<reference evidence="3" key="2">
    <citation type="submission" date="2019-06" db="EMBL/GenBank/DDBJ databases">
        <title>Genomics analysis of Aphanomyces spp. identifies a new class of oomycete effector associated with host adaptation.</title>
        <authorList>
            <person name="Gaulin E."/>
        </authorList>
    </citation>
    <scope>NUCLEOTIDE SEQUENCE</scope>
    <source>
        <strain evidence="3">CBS 578.67</strain>
    </source>
</reference>
<feature type="compositionally biased region" description="Basic and acidic residues" evidence="2">
    <location>
        <begin position="73"/>
        <end position="92"/>
    </location>
</feature>
<dbReference type="AlphaFoldDB" id="A0A485LHC8"/>
<evidence type="ECO:0000313" key="3">
    <source>
        <dbReference type="EMBL" id="KAF0687620.1"/>
    </source>
</evidence>
<gene>
    <name evidence="4" type="primary">Aste57867_20604</name>
    <name evidence="3" type="ORF">As57867_020536</name>
    <name evidence="4" type="ORF">ASTE57867_20604</name>
</gene>
<dbReference type="InterPro" id="IPR040357">
    <property type="entry name" value="Vma22/CCDC115"/>
</dbReference>
<dbReference type="PANTHER" id="PTHR31996">
    <property type="entry name" value="COILED-COIL DOMAIN-CONTAINING PROTEIN 115"/>
    <property type="match status" value="1"/>
</dbReference>
<dbReference type="GO" id="GO:0051082">
    <property type="term" value="F:unfolded protein binding"/>
    <property type="evidence" value="ECO:0007669"/>
    <property type="project" value="TreeGrafter"/>
</dbReference>
<evidence type="ECO:0000256" key="2">
    <source>
        <dbReference type="SAM" id="MobiDB-lite"/>
    </source>
</evidence>
<keyword evidence="5" id="KW-1185">Reference proteome</keyword>
<accession>A0A485LHC8</accession>
<organism evidence="4 5">
    <name type="scientific">Aphanomyces stellatus</name>
    <dbReference type="NCBI Taxonomy" id="120398"/>
    <lineage>
        <taxon>Eukaryota</taxon>
        <taxon>Sar</taxon>
        <taxon>Stramenopiles</taxon>
        <taxon>Oomycota</taxon>
        <taxon>Saprolegniomycetes</taxon>
        <taxon>Saprolegniales</taxon>
        <taxon>Verrucalvaceae</taxon>
        <taxon>Aphanomyces</taxon>
    </lineage>
</organism>
<feature type="region of interest" description="Disordered" evidence="2">
    <location>
        <begin position="71"/>
        <end position="125"/>
    </location>
</feature>
<reference evidence="4 5" key="1">
    <citation type="submission" date="2019-03" db="EMBL/GenBank/DDBJ databases">
        <authorList>
            <person name="Gaulin E."/>
            <person name="Dumas B."/>
        </authorList>
    </citation>
    <scope>NUCLEOTIDE SEQUENCE [LARGE SCALE GENOMIC DNA]</scope>
    <source>
        <strain evidence="4">CBS 568.67</strain>
    </source>
</reference>
<dbReference type="EMBL" id="VJMH01006897">
    <property type="protein sequence ID" value="KAF0687620.1"/>
    <property type="molecule type" value="Genomic_DNA"/>
</dbReference>
<sequence length="186" mass="20428">MPTDEDTLLLASVDAAAQYSRATLEASDLLKGAFFKLSIAKRSVATDVLSSSSFRETFDATCGVTSDGNTFNLRKDWDKEGEDLKQEKREPEETSSTTDNLRNRKQKTPTPSPSEPPTSTTTSSESILPTPIFWFAPLPSQELRAAQQLFIKALDRYVEAATSARRLHAAITDVHHLSTTSSSSLE</sequence>
<name>A0A485LHC8_9STRA</name>
<dbReference type="OrthoDB" id="408631at2759"/>
<dbReference type="GO" id="GO:0070072">
    <property type="term" value="P:vacuolar proton-transporting V-type ATPase complex assembly"/>
    <property type="evidence" value="ECO:0007669"/>
    <property type="project" value="InterPro"/>
</dbReference>
<evidence type="ECO:0000256" key="1">
    <source>
        <dbReference type="ARBA" id="ARBA00093634"/>
    </source>
</evidence>
<evidence type="ECO:0000313" key="4">
    <source>
        <dbReference type="EMBL" id="VFT97284.1"/>
    </source>
</evidence>